<dbReference type="HOGENOM" id="CLU_049766_1_1_5"/>
<sequence length="347" mass="37617">MSRDATTAPGPGHGPVRASFLDLAPREEGFREAVLRGLSAKPRTLPATFFYDAEGSRLFDLITAQPEYYPTRTEIGILAESGAEMADLLGPGCQVIELGSGSSVKVRLLLDRLEDPAGYVGIDISRAHLRAACDRLAADYPELDVLALCADCLHPEFLAGIAVPPPASRLPGRRVVFFPGSTIGNLDPVEALAFLSLWGRWLRRAGPRAADERPGGLLVGVDLRKDPARLHAAYNDAAGVTAAFNLNLLARINRELGGSFDPDAFAHRAFYDPERGRVEMHLVSRRDQIVRAAGRSFAFQAGETIHTENSYKYTLPGVAALAARAGLRTERTWTDPDGLFALFWLVA</sequence>
<protein>
    <recommendedName>
        <fullName evidence="3">Histidine-specific methyltransferase SAM-dependent domain-containing protein</fullName>
    </recommendedName>
</protein>
<dbReference type="InterPro" id="IPR017804">
    <property type="entry name" value="MeTrfase_EgtD-like"/>
</dbReference>
<keyword evidence="5" id="KW-1185">Reference proteome</keyword>
<dbReference type="STRING" id="414684.RC1_0903"/>
<dbReference type="Pfam" id="PF10017">
    <property type="entry name" value="Methyltransf_33"/>
    <property type="match status" value="1"/>
</dbReference>
<evidence type="ECO:0000256" key="1">
    <source>
        <dbReference type="ARBA" id="ARBA00022603"/>
    </source>
</evidence>
<keyword evidence="2" id="KW-0808">Transferase</keyword>
<dbReference type="InterPro" id="IPR035094">
    <property type="entry name" value="EgtD"/>
</dbReference>
<dbReference type="Proteomes" id="UP000001591">
    <property type="component" value="Chromosome"/>
</dbReference>
<feature type="domain" description="Histidine-specific methyltransferase SAM-dependent" evidence="3">
    <location>
        <begin position="30"/>
        <end position="345"/>
    </location>
</feature>
<dbReference type="NCBIfam" id="TIGR03438">
    <property type="entry name" value="egtD_ergothio"/>
    <property type="match status" value="1"/>
</dbReference>
<dbReference type="Gene3D" id="3.40.50.150">
    <property type="entry name" value="Vaccinia Virus protein VP39"/>
    <property type="match status" value="1"/>
</dbReference>
<dbReference type="AlphaFoldDB" id="B6IS97"/>
<dbReference type="OrthoDB" id="5289726at2"/>
<proteinExistence type="predicted"/>
<dbReference type="GO" id="GO:0032259">
    <property type="term" value="P:methylation"/>
    <property type="evidence" value="ECO:0007669"/>
    <property type="project" value="UniProtKB-KW"/>
</dbReference>
<dbReference type="SUPFAM" id="SSF53335">
    <property type="entry name" value="S-adenosyl-L-methionine-dependent methyltransferases"/>
    <property type="match status" value="1"/>
</dbReference>
<organism evidence="4 5">
    <name type="scientific">Rhodospirillum centenum (strain ATCC 51521 / SW)</name>
    <dbReference type="NCBI Taxonomy" id="414684"/>
    <lineage>
        <taxon>Bacteria</taxon>
        <taxon>Pseudomonadati</taxon>
        <taxon>Pseudomonadota</taxon>
        <taxon>Alphaproteobacteria</taxon>
        <taxon>Rhodospirillales</taxon>
        <taxon>Rhodospirillaceae</taxon>
        <taxon>Rhodospirillum</taxon>
    </lineage>
</organism>
<dbReference type="InterPro" id="IPR019257">
    <property type="entry name" value="MeTrfase_dom"/>
</dbReference>
<evidence type="ECO:0000256" key="2">
    <source>
        <dbReference type="ARBA" id="ARBA00022679"/>
    </source>
</evidence>
<evidence type="ECO:0000313" key="5">
    <source>
        <dbReference type="Proteomes" id="UP000001591"/>
    </source>
</evidence>
<dbReference type="PANTHER" id="PTHR43397">
    <property type="entry name" value="ERGOTHIONEINE BIOSYNTHESIS PROTEIN 1"/>
    <property type="match status" value="1"/>
</dbReference>
<gene>
    <name evidence="4" type="ordered locus">RC1_0903</name>
</gene>
<dbReference type="eggNOG" id="COG4301">
    <property type="taxonomic scope" value="Bacteria"/>
</dbReference>
<dbReference type="KEGG" id="rce:RC1_0903"/>
<dbReference type="InterPro" id="IPR051128">
    <property type="entry name" value="EgtD_Methyltrsf_superfamily"/>
</dbReference>
<dbReference type="EMBL" id="CP000613">
    <property type="protein sequence ID" value="ACI98333.1"/>
    <property type="molecule type" value="Genomic_DNA"/>
</dbReference>
<accession>B6IS97</accession>
<dbReference type="GO" id="GO:0008168">
    <property type="term" value="F:methyltransferase activity"/>
    <property type="evidence" value="ECO:0007669"/>
    <property type="project" value="UniProtKB-KW"/>
</dbReference>
<reference evidence="4 5" key="1">
    <citation type="journal article" date="2010" name="BMC Genomics">
        <title>Metabolic flexibility revealed in the genome of the cyst-forming alpha-1 proteobacterium Rhodospirillum centenum.</title>
        <authorList>
            <person name="Lu Y.K."/>
            <person name="Marden J."/>
            <person name="Han M."/>
            <person name="Swingley W.D."/>
            <person name="Mastrian S.D."/>
            <person name="Chowdhury S.R."/>
            <person name="Hao J."/>
            <person name="Helmy T."/>
            <person name="Kim S."/>
            <person name="Kurdoglu A.A."/>
            <person name="Matthies H.J."/>
            <person name="Rollo D."/>
            <person name="Stothard P."/>
            <person name="Blankenship R.E."/>
            <person name="Bauer C.E."/>
            <person name="Touchman J.W."/>
        </authorList>
    </citation>
    <scope>NUCLEOTIDE SEQUENCE [LARGE SCALE GENOMIC DNA]</scope>
    <source>
        <strain evidence="5">ATCC 51521 / SW</strain>
    </source>
</reference>
<evidence type="ECO:0000259" key="3">
    <source>
        <dbReference type="Pfam" id="PF10017"/>
    </source>
</evidence>
<dbReference type="InterPro" id="IPR029063">
    <property type="entry name" value="SAM-dependent_MTases_sf"/>
</dbReference>
<evidence type="ECO:0000313" key="4">
    <source>
        <dbReference type="EMBL" id="ACI98333.1"/>
    </source>
</evidence>
<dbReference type="PIRSF" id="PIRSF018005">
    <property type="entry name" value="UCP018005"/>
    <property type="match status" value="1"/>
</dbReference>
<dbReference type="PANTHER" id="PTHR43397:SF1">
    <property type="entry name" value="ERGOTHIONEINE BIOSYNTHESIS PROTEIN 1"/>
    <property type="match status" value="1"/>
</dbReference>
<dbReference type="RefSeq" id="WP_012566123.1">
    <property type="nucleotide sequence ID" value="NC_011420.2"/>
</dbReference>
<keyword evidence="1" id="KW-0489">Methyltransferase</keyword>
<name>B6IS97_RHOCS</name>